<keyword evidence="1" id="KW-0472">Membrane</keyword>
<evidence type="ECO:0000256" key="1">
    <source>
        <dbReference type="SAM" id="Phobius"/>
    </source>
</evidence>
<evidence type="ECO:0000313" key="3">
    <source>
        <dbReference type="Proteomes" id="UP000436181"/>
    </source>
</evidence>
<reference evidence="2 3" key="1">
    <citation type="submission" date="2019-10" db="EMBL/GenBank/DDBJ databases">
        <title>Corynebacterium sp novel species isolated from the respiratory tract of Marmot.</title>
        <authorList>
            <person name="Zhang G."/>
        </authorList>
    </citation>
    <scope>NUCLEOTIDE SEQUENCE [LARGE SCALE GENOMIC DNA]</scope>
    <source>
        <strain evidence="2 3">336</strain>
    </source>
</reference>
<feature type="transmembrane region" description="Helical" evidence="1">
    <location>
        <begin position="6"/>
        <end position="27"/>
    </location>
</feature>
<dbReference type="Proteomes" id="UP000436181">
    <property type="component" value="Unassembled WGS sequence"/>
</dbReference>
<comment type="caution">
    <text evidence="2">The sequence shown here is derived from an EMBL/GenBank/DDBJ whole genome shotgun (WGS) entry which is preliminary data.</text>
</comment>
<proteinExistence type="predicted"/>
<evidence type="ECO:0000313" key="2">
    <source>
        <dbReference type="EMBL" id="KAB3523532.1"/>
    </source>
</evidence>
<dbReference type="RefSeq" id="WP_151844189.1">
    <property type="nucleotide sequence ID" value="NZ_WBZJ01000001.1"/>
</dbReference>
<keyword evidence="3" id="KW-1185">Reference proteome</keyword>
<keyword evidence="1" id="KW-1133">Transmembrane helix</keyword>
<accession>A0ABQ6VGI6</accession>
<dbReference type="EMBL" id="WBZJ01000001">
    <property type="protein sequence ID" value="KAB3523532.1"/>
    <property type="molecule type" value="Genomic_DNA"/>
</dbReference>
<sequence>MNPQLVLYSRIMRLVVLIAFIIFLLLGEKTWVHYAFAATCGIIAALTAWQLWDSYTKGG</sequence>
<gene>
    <name evidence="2" type="ORF">F8377_05340</name>
</gene>
<protein>
    <submittedName>
        <fullName evidence="2">Uncharacterized protein</fullName>
    </submittedName>
</protein>
<keyword evidence="1" id="KW-0812">Transmembrane</keyword>
<feature type="transmembrane region" description="Helical" evidence="1">
    <location>
        <begin position="34"/>
        <end position="52"/>
    </location>
</feature>
<organism evidence="2 3">
    <name type="scientific">Corynebacterium zhongnanshanii</name>
    <dbReference type="NCBI Taxonomy" id="2768834"/>
    <lineage>
        <taxon>Bacteria</taxon>
        <taxon>Bacillati</taxon>
        <taxon>Actinomycetota</taxon>
        <taxon>Actinomycetes</taxon>
        <taxon>Mycobacteriales</taxon>
        <taxon>Corynebacteriaceae</taxon>
        <taxon>Corynebacterium</taxon>
    </lineage>
</organism>
<name>A0ABQ6VGI6_9CORY</name>